<dbReference type="InterPro" id="IPR050902">
    <property type="entry name" value="ABC_Transporter_SBP"/>
</dbReference>
<keyword evidence="7" id="KW-1185">Reference proteome</keyword>
<dbReference type="InterPro" id="IPR002491">
    <property type="entry name" value="ABC_transptr_periplasmic_BD"/>
</dbReference>
<dbReference type="PANTHER" id="PTHR30535:SF34">
    <property type="entry name" value="MOLYBDATE-BINDING PROTEIN MOLA"/>
    <property type="match status" value="1"/>
</dbReference>
<dbReference type="CDD" id="cd01143">
    <property type="entry name" value="YvrC"/>
    <property type="match status" value="1"/>
</dbReference>
<dbReference type="Proteomes" id="UP000790580">
    <property type="component" value="Unassembled WGS sequence"/>
</dbReference>
<evidence type="ECO:0000313" key="7">
    <source>
        <dbReference type="Proteomes" id="UP000790580"/>
    </source>
</evidence>
<dbReference type="SUPFAM" id="SSF53807">
    <property type="entry name" value="Helical backbone' metal receptor"/>
    <property type="match status" value="1"/>
</dbReference>
<keyword evidence="2 4" id="KW-0732">Signal</keyword>
<dbReference type="NCBIfam" id="NF038402">
    <property type="entry name" value="TroA_like"/>
    <property type="match status" value="1"/>
</dbReference>
<reference evidence="6 7" key="1">
    <citation type="submission" date="2021-06" db="EMBL/GenBank/DDBJ databases">
        <title>Bacillus sp. RD4P76, an endophyte from a halophyte.</title>
        <authorList>
            <person name="Sun J.-Q."/>
        </authorList>
    </citation>
    <scope>NUCLEOTIDE SEQUENCE [LARGE SCALE GENOMIC DNA]</scope>
    <source>
        <strain evidence="6 7">JCM 17098</strain>
    </source>
</reference>
<evidence type="ECO:0000313" key="6">
    <source>
        <dbReference type="EMBL" id="MBU9721028.1"/>
    </source>
</evidence>
<feature type="chain" id="PRO_5046820394" evidence="4">
    <location>
        <begin position="24"/>
        <end position="316"/>
    </location>
</feature>
<accession>A0ABS6JR40</accession>
<dbReference type="PANTHER" id="PTHR30535">
    <property type="entry name" value="VITAMIN B12-BINDING PROTEIN"/>
    <property type="match status" value="1"/>
</dbReference>
<organism evidence="6 7">
    <name type="scientific">Evansella alkalicola</name>
    <dbReference type="NCBI Taxonomy" id="745819"/>
    <lineage>
        <taxon>Bacteria</taxon>
        <taxon>Bacillati</taxon>
        <taxon>Bacillota</taxon>
        <taxon>Bacilli</taxon>
        <taxon>Bacillales</taxon>
        <taxon>Bacillaceae</taxon>
        <taxon>Evansella</taxon>
    </lineage>
</organism>
<dbReference type="Gene3D" id="3.40.50.1980">
    <property type="entry name" value="Nitrogenase molybdenum iron protein domain"/>
    <property type="match status" value="2"/>
</dbReference>
<dbReference type="EMBL" id="JAHQCR010000030">
    <property type="protein sequence ID" value="MBU9721028.1"/>
    <property type="molecule type" value="Genomic_DNA"/>
</dbReference>
<evidence type="ECO:0000256" key="1">
    <source>
        <dbReference type="ARBA" id="ARBA00008814"/>
    </source>
</evidence>
<protein>
    <submittedName>
        <fullName evidence="6">ABC transporter substrate-binding protein</fullName>
    </submittedName>
</protein>
<comment type="caution">
    <text evidence="6">The sequence shown here is derived from an EMBL/GenBank/DDBJ whole genome shotgun (WGS) entry which is preliminary data.</text>
</comment>
<evidence type="ECO:0000256" key="3">
    <source>
        <dbReference type="SAM" id="Coils"/>
    </source>
</evidence>
<dbReference type="Pfam" id="PF01497">
    <property type="entry name" value="Peripla_BP_2"/>
    <property type="match status" value="1"/>
</dbReference>
<proteinExistence type="inferred from homology"/>
<dbReference type="PROSITE" id="PS50983">
    <property type="entry name" value="FE_B12_PBP"/>
    <property type="match status" value="1"/>
</dbReference>
<dbReference type="PROSITE" id="PS51257">
    <property type="entry name" value="PROKAR_LIPOPROTEIN"/>
    <property type="match status" value="1"/>
</dbReference>
<evidence type="ECO:0000256" key="2">
    <source>
        <dbReference type="ARBA" id="ARBA00022729"/>
    </source>
</evidence>
<evidence type="ECO:0000256" key="4">
    <source>
        <dbReference type="SAM" id="SignalP"/>
    </source>
</evidence>
<comment type="similarity">
    <text evidence="1">Belongs to the bacterial solute-binding protein 8 family.</text>
</comment>
<feature type="domain" description="Fe/B12 periplasmic-binding" evidence="5">
    <location>
        <begin position="62"/>
        <end position="316"/>
    </location>
</feature>
<feature type="signal peptide" evidence="4">
    <location>
        <begin position="1"/>
        <end position="23"/>
    </location>
</feature>
<gene>
    <name evidence="6" type="ORF">KS407_06170</name>
</gene>
<name>A0ABS6JR40_9BACI</name>
<dbReference type="RefSeq" id="WP_088076296.1">
    <property type="nucleotide sequence ID" value="NZ_JAHQCR010000030.1"/>
</dbReference>
<sequence>MRKAWLVITLLLVVLMGCQTDQVEENDEADTDTDTSEVGEDTTYTVTDDLGDAFTFEEVPETVVSLTPSNTEILFALGQGDKVVGVTEYDNYPEEALDIENVSDALHINEERIIELDPDVIFAYTIGNQELLQSIKAAGIPVFVISDALTIDDVYNDIIQIAEVMGVEEQGEALVQDIQAEMEEVEQLVNSVEETPSVYFEISPSPDIYTIGANTFQQAVLEAAGVENVFGDVEGWIPVNEEDVVERNPDIIITTVNFTDDPEGEIMSRSGWSGITAVENGEVFLVDSDIMSRPGPRIGQAVRILAETVYPELTNE</sequence>
<feature type="coiled-coil region" evidence="3">
    <location>
        <begin position="168"/>
        <end position="195"/>
    </location>
</feature>
<keyword evidence="3" id="KW-0175">Coiled coil</keyword>
<evidence type="ECO:0000259" key="5">
    <source>
        <dbReference type="PROSITE" id="PS50983"/>
    </source>
</evidence>
<dbReference type="InterPro" id="IPR054828">
    <property type="entry name" value="Vit_B12_bind_prot"/>
</dbReference>